<organism evidence="1 2">
    <name type="scientific">Plutella xylostella</name>
    <name type="common">Diamondback moth</name>
    <name type="synonym">Plutella maculipennis</name>
    <dbReference type="NCBI Taxonomy" id="51655"/>
    <lineage>
        <taxon>Eukaryota</taxon>
        <taxon>Metazoa</taxon>
        <taxon>Ecdysozoa</taxon>
        <taxon>Arthropoda</taxon>
        <taxon>Hexapoda</taxon>
        <taxon>Insecta</taxon>
        <taxon>Pterygota</taxon>
        <taxon>Neoptera</taxon>
        <taxon>Endopterygota</taxon>
        <taxon>Lepidoptera</taxon>
        <taxon>Glossata</taxon>
        <taxon>Ditrysia</taxon>
        <taxon>Yponomeutoidea</taxon>
        <taxon>Plutellidae</taxon>
        <taxon>Plutella</taxon>
    </lineage>
</organism>
<accession>A0A8S4DVJ2</accession>
<gene>
    <name evidence="1" type="ORF">PLXY2_LOCUS3423</name>
</gene>
<protein>
    <submittedName>
        <fullName evidence="1">(diamondback moth) hypothetical protein</fullName>
    </submittedName>
</protein>
<reference evidence="1" key="1">
    <citation type="submission" date="2020-11" db="EMBL/GenBank/DDBJ databases">
        <authorList>
            <person name="Whiteford S."/>
        </authorList>
    </citation>
    <scope>NUCLEOTIDE SEQUENCE</scope>
</reference>
<sequence length="110" mass="12149">MLFRTCEICKLRSGRKSGEKRMFMSRFPLNEERGGIKVKSCIDKIIRLTTLSGGVAVVAQSGRWGSGQHMLTRVCNSGLTSEMQQPTLEPLGPAQSAPYDDTACNNWRGI</sequence>
<evidence type="ECO:0000313" key="2">
    <source>
        <dbReference type="Proteomes" id="UP000653454"/>
    </source>
</evidence>
<proteinExistence type="predicted"/>
<dbReference type="Proteomes" id="UP000653454">
    <property type="component" value="Unassembled WGS sequence"/>
</dbReference>
<dbReference type="AlphaFoldDB" id="A0A8S4DVJ2"/>
<comment type="caution">
    <text evidence="1">The sequence shown here is derived from an EMBL/GenBank/DDBJ whole genome shotgun (WGS) entry which is preliminary data.</text>
</comment>
<keyword evidence="2" id="KW-1185">Reference proteome</keyword>
<dbReference type="EMBL" id="CAJHNJ030000009">
    <property type="protein sequence ID" value="CAG9105688.1"/>
    <property type="molecule type" value="Genomic_DNA"/>
</dbReference>
<evidence type="ECO:0000313" key="1">
    <source>
        <dbReference type="EMBL" id="CAG9105688.1"/>
    </source>
</evidence>
<name>A0A8S4DVJ2_PLUXY</name>